<dbReference type="OrthoDB" id="3641288at2759"/>
<dbReference type="STRING" id="329884.A0A4U0Y337"/>
<evidence type="ECO:0000313" key="2">
    <source>
        <dbReference type="EMBL" id="TKA82838.1"/>
    </source>
</evidence>
<feature type="region of interest" description="Disordered" evidence="1">
    <location>
        <begin position="114"/>
        <end position="141"/>
    </location>
</feature>
<accession>A0A4U0Y337</accession>
<organism evidence="2 3">
    <name type="scientific">Friedmanniomyces simplex</name>
    <dbReference type="NCBI Taxonomy" id="329884"/>
    <lineage>
        <taxon>Eukaryota</taxon>
        <taxon>Fungi</taxon>
        <taxon>Dikarya</taxon>
        <taxon>Ascomycota</taxon>
        <taxon>Pezizomycotina</taxon>
        <taxon>Dothideomycetes</taxon>
        <taxon>Dothideomycetidae</taxon>
        <taxon>Mycosphaerellales</taxon>
        <taxon>Teratosphaeriaceae</taxon>
        <taxon>Friedmanniomyces</taxon>
    </lineage>
</organism>
<sequence>MKVLQTTELLEMILGMLETKDIWTHRRTSPLWNATIAASPELRLHHFYYPQFTRPASTFRLLPLSMPGLVLELGEPIRLGQWISITMTREAARRISPEAKPSRRVRSRSIFEGLRGGLGGRQGEASDSWPAPAPKVDKPATAGNSTLQCSDLYVTQPPILGMQAFIVDPVPDNWDDDAPSKRLPAVAKLSCDAGITLDFLAETAESLLIAKKLEEIGASVMFKAIMSFSKPEPVPRKRGVARGVTRIG</sequence>
<evidence type="ECO:0000256" key="1">
    <source>
        <dbReference type="SAM" id="MobiDB-lite"/>
    </source>
</evidence>
<protein>
    <submittedName>
        <fullName evidence="2">Uncharacterized protein</fullName>
    </submittedName>
</protein>
<dbReference type="EMBL" id="NAJQ01000024">
    <property type="protein sequence ID" value="TKA82838.1"/>
    <property type="molecule type" value="Genomic_DNA"/>
</dbReference>
<dbReference type="Proteomes" id="UP000309340">
    <property type="component" value="Unassembled WGS sequence"/>
</dbReference>
<comment type="caution">
    <text evidence="2">The sequence shown here is derived from an EMBL/GenBank/DDBJ whole genome shotgun (WGS) entry which is preliminary data.</text>
</comment>
<name>A0A4U0Y337_9PEZI</name>
<evidence type="ECO:0000313" key="3">
    <source>
        <dbReference type="Proteomes" id="UP000309340"/>
    </source>
</evidence>
<gene>
    <name evidence="2" type="ORF">B0A55_01052</name>
</gene>
<dbReference type="AlphaFoldDB" id="A0A4U0Y337"/>
<proteinExistence type="predicted"/>
<keyword evidence="3" id="KW-1185">Reference proteome</keyword>
<reference evidence="2 3" key="1">
    <citation type="submission" date="2017-03" db="EMBL/GenBank/DDBJ databases">
        <title>Genomes of endolithic fungi from Antarctica.</title>
        <authorList>
            <person name="Coleine C."/>
            <person name="Masonjones S."/>
            <person name="Stajich J.E."/>
        </authorList>
    </citation>
    <scope>NUCLEOTIDE SEQUENCE [LARGE SCALE GENOMIC DNA]</scope>
    <source>
        <strain evidence="2 3">CCFEE 5184</strain>
    </source>
</reference>